<accession>A0A2T0WGQ2</accession>
<dbReference type="RefSeq" id="WP_106134705.1">
    <property type="nucleotide sequence ID" value="NZ_PVTR01000010.1"/>
</dbReference>
<feature type="binding site" evidence="3">
    <location>
        <position position="15"/>
    </location>
    <ligand>
        <name>a divalent metal cation</name>
        <dbReference type="ChEBI" id="CHEBI:60240"/>
    </ligand>
</feature>
<dbReference type="OrthoDB" id="2633250at2"/>
<evidence type="ECO:0000259" key="4">
    <source>
        <dbReference type="Pfam" id="PF08450"/>
    </source>
</evidence>
<dbReference type="InterPro" id="IPR011042">
    <property type="entry name" value="6-blade_b-propeller_TolB-like"/>
</dbReference>
<dbReference type="EMBL" id="PVTR01000010">
    <property type="protein sequence ID" value="PRY85887.1"/>
    <property type="molecule type" value="Genomic_DNA"/>
</dbReference>
<feature type="binding site" evidence="3">
    <location>
        <position position="100"/>
    </location>
    <ligand>
        <name>substrate</name>
    </ligand>
</feature>
<keyword evidence="3" id="KW-0479">Metal-binding</keyword>
<protein>
    <submittedName>
        <fullName evidence="5">Sugar lactone lactonase YvrE</fullName>
    </submittedName>
</protein>
<evidence type="ECO:0000313" key="6">
    <source>
        <dbReference type="Proteomes" id="UP000238157"/>
    </source>
</evidence>
<name>A0A2T0WGQ2_9BACT</name>
<feature type="binding site" evidence="3">
    <location>
        <position position="196"/>
    </location>
    <ligand>
        <name>a divalent metal cation</name>
        <dbReference type="ChEBI" id="CHEBI:60240"/>
    </ligand>
</feature>
<evidence type="ECO:0000313" key="5">
    <source>
        <dbReference type="EMBL" id="PRY85887.1"/>
    </source>
</evidence>
<evidence type="ECO:0000256" key="3">
    <source>
        <dbReference type="PIRSR" id="PIRSR605511-2"/>
    </source>
</evidence>
<gene>
    <name evidence="5" type="ORF">CLW00_11017</name>
</gene>
<evidence type="ECO:0000256" key="1">
    <source>
        <dbReference type="ARBA" id="ARBA00008853"/>
    </source>
</evidence>
<comment type="similarity">
    <text evidence="1">Belongs to the SMP-30/CGR1 family.</text>
</comment>
<dbReference type="GO" id="GO:0005509">
    <property type="term" value="F:calcium ion binding"/>
    <property type="evidence" value="ECO:0007669"/>
    <property type="project" value="TreeGrafter"/>
</dbReference>
<dbReference type="SUPFAM" id="SSF63829">
    <property type="entry name" value="Calcium-dependent phosphotriesterase"/>
    <property type="match status" value="1"/>
</dbReference>
<dbReference type="GO" id="GO:0004341">
    <property type="term" value="F:gluconolactonase activity"/>
    <property type="evidence" value="ECO:0007669"/>
    <property type="project" value="TreeGrafter"/>
</dbReference>
<dbReference type="Proteomes" id="UP000238157">
    <property type="component" value="Unassembled WGS sequence"/>
</dbReference>
<feature type="binding site" evidence="3">
    <location>
        <position position="98"/>
    </location>
    <ligand>
        <name>substrate</name>
    </ligand>
</feature>
<dbReference type="InterPro" id="IPR013658">
    <property type="entry name" value="SGL"/>
</dbReference>
<feature type="domain" description="SMP-30/Gluconolactonase/LRE-like region" evidence="4">
    <location>
        <begin position="13"/>
        <end position="255"/>
    </location>
</feature>
<dbReference type="PANTHER" id="PTHR10907">
    <property type="entry name" value="REGUCALCIN"/>
    <property type="match status" value="1"/>
</dbReference>
<dbReference type="Gene3D" id="2.120.10.30">
    <property type="entry name" value="TolB, C-terminal domain"/>
    <property type="match status" value="1"/>
</dbReference>
<comment type="cofactor">
    <cofactor evidence="3">
        <name>Zn(2+)</name>
        <dbReference type="ChEBI" id="CHEBI:29105"/>
    </cofactor>
    <text evidence="3">Binds 1 divalent metal cation per subunit.</text>
</comment>
<organism evidence="5 6">
    <name type="scientific">Mongoliibacter ruber</name>
    <dbReference type="NCBI Taxonomy" id="1750599"/>
    <lineage>
        <taxon>Bacteria</taxon>
        <taxon>Pseudomonadati</taxon>
        <taxon>Bacteroidota</taxon>
        <taxon>Cytophagia</taxon>
        <taxon>Cytophagales</taxon>
        <taxon>Cyclobacteriaceae</taxon>
        <taxon>Mongoliibacter</taxon>
    </lineage>
</organism>
<dbReference type="GO" id="GO:0019853">
    <property type="term" value="P:L-ascorbic acid biosynthetic process"/>
    <property type="evidence" value="ECO:0007669"/>
    <property type="project" value="TreeGrafter"/>
</dbReference>
<sequence>MNADHFYPSQCTLGESPFYDQENGSLYWVDIEGGRLFKFDFQEGKVNTWDFQGRLPMVLKGQKGQLILAKDNSLLGFDEKSGKVQDLLSVDDDNPEIRFNDGKCDAHGRLWAGTMSTKITHGVGSLYKIDSNLKPKKMIEGVTISNGMAWAQDHKTFYYIDSPSQQIVVYDFDLEKGEISSGSVAVKISKDLGTPDGMCIDKEGMLWVAHYGGGGIFRWNPNNGKLLQKVIVPAPHVTSCCFGGENLSTLYITTAKENLSADQLKAFPLSGDVFCVETDTEGFLANLCQF</sequence>
<dbReference type="AlphaFoldDB" id="A0A2T0WGQ2"/>
<dbReference type="PANTHER" id="PTHR10907:SF47">
    <property type="entry name" value="REGUCALCIN"/>
    <property type="match status" value="1"/>
</dbReference>
<evidence type="ECO:0000256" key="2">
    <source>
        <dbReference type="PIRSR" id="PIRSR605511-1"/>
    </source>
</evidence>
<keyword evidence="3" id="KW-0862">Zinc</keyword>
<feature type="binding site" evidence="3">
    <location>
        <position position="146"/>
    </location>
    <ligand>
        <name>a divalent metal cation</name>
        <dbReference type="ChEBI" id="CHEBI:60240"/>
    </ligand>
</feature>
<dbReference type="PRINTS" id="PR01790">
    <property type="entry name" value="SMP30FAMILY"/>
</dbReference>
<feature type="active site" description="Proton donor/acceptor" evidence="2">
    <location>
        <position position="196"/>
    </location>
</feature>
<reference evidence="5 6" key="1">
    <citation type="submission" date="2018-03" db="EMBL/GenBank/DDBJ databases">
        <title>Genomic Encyclopedia of Archaeal and Bacterial Type Strains, Phase II (KMG-II): from individual species to whole genera.</title>
        <authorList>
            <person name="Goeker M."/>
        </authorList>
    </citation>
    <scope>NUCLEOTIDE SEQUENCE [LARGE SCALE GENOMIC DNA]</scope>
    <source>
        <strain evidence="5 6">DSM 27929</strain>
    </source>
</reference>
<dbReference type="Pfam" id="PF08450">
    <property type="entry name" value="SGL"/>
    <property type="match status" value="1"/>
</dbReference>
<keyword evidence="6" id="KW-1185">Reference proteome</keyword>
<dbReference type="InterPro" id="IPR005511">
    <property type="entry name" value="SMP-30"/>
</dbReference>
<comment type="caution">
    <text evidence="5">The sequence shown here is derived from an EMBL/GenBank/DDBJ whole genome shotgun (WGS) entry which is preliminary data.</text>
</comment>
<proteinExistence type="inferred from homology"/>